<accession>L1MI55</accession>
<organism evidence="1 2">
    <name type="scientific">Corynebacterium durum F0235</name>
    <dbReference type="NCBI Taxonomy" id="1035195"/>
    <lineage>
        <taxon>Bacteria</taxon>
        <taxon>Bacillati</taxon>
        <taxon>Actinomycetota</taxon>
        <taxon>Actinomycetes</taxon>
        <taxon>Mycobacteriales</taxon>
        <taxon>Corynebacteriaceae</taxon>
        <taxon>Corynebacterium</taxon>
    </lineage>
</organism>
<dbReference type="EMBL" id="AMEM01000016">
    <property type="protein sequence ID" value="EKX90907.1"/>
    <property type="molecule type" value="Genomic_DNA"/>
</dbReference>
<dbReference type="RefSeq" id="WP_006063212.1">
    <property type="nucleotide sequence ID" value="NZ_KB290830.1"/>
</dbReference>
<proteinExistence type="predicted"/>
<reference evidence="1 2" key="1">
    <citation type="submission" date="2012-05" db="EMBL/GenBank/DDBJ databases">
        <authorList>
            <person name="Weinstock G."/>
            <person name="Sodergren E."/>
            <person name="Lobos E.A."/>
            <person name="Fulton L."/>
            <person name="Fulton R."/>
            <person name="Courtney L."/>
            <person name="Fronick C."/>
            <person name="O'Laughlin M."/>
            <person name="Godfrey J."/>
            <person name="Wilson R.M."/>
            <person name="Miner T."/>
            <person name="Farmer C."/>
            <person name="Delehaunty K."/>
            <person name="Cordes M."/>
            <person name="Minx P."/>
            <person name="Tomlinson C."/>
            <person name="Chen J."/>
            <person name="Wollam A."/>
            <person name="Pepin K.H."/>
            <person name="Bhonagiri V."/>
            <person name="Zhang X."/>
            <person name="Suruliraj S."/>
            <person name="Warren W."/>
            <person name="Mitreva M."/>
            <person name="Mardis E.R."/>
            <person name="Wilson R.K."/>
        </authorList>
    </citation>
    <scope>NUCLEOTIDE SEQUENCE [LARGE SCALE GENOMIC DNA]</scope>
    <source>
        <strain evidence="1 2">F0235</strain>
    </source>
</reference>
<dbReference type="Proteomes" id="UP000010445">
    <property type="component" value="Unassembled WGS sequence"/>
</dbReference>
<dbReference type="OrthoDB" id="3078534at2"/>
<name>L1MI55_9CORY</name>
<evidence type="ECO:0000313" key="2">
    <source>
        <dbReference type="Proteomes" id="UP000010445"/>
    </source>
</evidence>
<dbReference type="PATRIC" id="fig|1035195.3.peg.868"/>
<dbReference type="HOGENOM" id="CLU_2069135_0_0_11"/>
<sequence>MATNYGLCIVIASLSIVTVMVRSCAWCRNWRGGVRGGELGSGEWGELGERICFYCDEYQLLWDSLETVGQIEHAVPDNPRITIRAATLPEICAAGLCGFIDAVVEVDGVRTTVRIRRR</sequence>
<keyword evidence="2" id="KW-1185">Reference proteome</keyword>
<dbReference type="AlphaFoldDB" id="L1MI55"/>
<gene>
    <name evidence="1" type="ORF">HMPREF9997_00971</name>
</gene>
<dbReference type="eggNOG" id="ENOG5032AX7">
    <property type="taxonomic scope" value="Bacteria"/>
</dbReference>
<comment type="caution">
    <text evidence="1">The sequence shown here is derived from an EMBL/GenBank/DDBJ whole genome shotgun (WGS) entry which is preliminary data.</text>
</comment>
<dbReference type="STRING" id="1035195.HMPREF9997_00971"/>
<evidence type="ECO:0000313" key="1">
    <source>
        <dbReference type="EMBL" id="EKX90907.1"/>
    </source>
</evidence>
<protein>
    <submittedName>
        <fullName evidence="1">Uncharacterized protein</fullName>
    </submittedName>
</protein>